<organism evidence="4 5">
    <name type="scientific">Aurantibacter aestuarii</name>
    <dbReference type="NCBI Taxonomy" id="1266046"/>
    <lineage>
        <taxon>Bacteria</taxon>
        <taxon>Pseudomonadati</taxon>
        <taxon>Bacteroidota</taxon>
        <taxon>Flavobacteriia</taxon>
        <taxon>Flavobacteriales</taxon>
        <taxon>Flavobacteriaceae</taxon>
        <taxon>Aurantibacter</taxon>
    </lineage>
</organism>
<feature type="transmembrane region" description="Helical" evidence="2">
    <location>
        <begin position="327"/>
        <end position="345"/>
    </location>
</feature>
<keyword evidence="5" id="KW-1185">Reference proteome</keyword>
<dbReference type="GO" id="GO:0003677">
    <property type="term" value="F:DNA binding"/>
    <property type="evidence" value="ECO:0007669"/>
    <property type="project" value="InterPro"/>
</dbReference>
<name>A0A2T1NFY7_9FLAO</name>
<sequence length="476" mass="56719">MKKLIFILFAQFVVAQQVPIDSISYDYFYENELKQIVRLKEAQKNKPFNPSKQFDIAEQYQNINCEDSAYATYFKVYEYEKAQQTFDEQMFRELLFKLHKVESSKTDYEKERRFFLGELKTLTQNDVSDEWFAKIKYEQFKDYFLDSTKYNLANRDIKAIQNSEFYKTNNLFKISVLIGLGYFQTSQKQYLNAEATLFEALYLAEKNKDTLNQVYSFINLSVNENYRKQYEKALHYIDKASKVKNTKFKIKIERIFAIIKGNAYSGLNDSVNLKEQDLRLEKLNLLIDDFRKNSNFYEIDIAYQVKEKDKKIVELSSFKKTFKKNKIVYSILLFAVFLLALYSFVRWKKSDRNKKRLNEENEFLNIENEKTKTELENVKSLVHNDHIILKNKTKVYLSELIYIKSDGHYLNLHTTSKKEFVRGKISEMEQQLPPNFVKCQRSYIVNQNYIKQYGSTEVFMSNGDVVPVSRGFKFEK</sequence>
<evidence type="ECO:0000313" key="5">
    <source>
        <dbReference type="Proteomes" id="UP000238426"/>
    </source>
</evidence>
<evidence type="ECO:0000313" key="4">
    <source>
        <dbReference type="EMBL" id="PSG91680.1"/>
    </source>
</evidence>
<evidence type="ECO:0000256" key="1">
    <source>
        <dbReference type="SAM" id="Coils"/>
    </source>
</evidence>
<dbReference type="Pfam" id="PF04397">
    <property type="entry name" value="LytTR"/>
    <property type="match status" value="1"/>
</dbReference>
<dbReference type="Proteomes" id="UP000238426">
    <property type="component" value="Unassembled WGS sequence"/>
</dbReference>
<comment type="caution">
    <text evidence="4">The sequence shown here is derived from an EMBL/GenBank/DDBJ whole genome shotgun (WGS) entry which is preliminary data.</text>
</comment>
<reference evidence="4 5" key="1">
    <citation type="submission" date="2018-03" db="EMBL/GenBank/DDBJ databases">
        <title>Mesoflavibacter sp. HG37 and Mesoflavibacter sp. HG96 sp.nov., two marine bacteria isolated from seawater of Western Pacific Ocean.</title>
        <authorList>
            <person name="Cheng H."/>
            <person name="Wu Y.-H."/>
            <person name="Guo L.-L."/>
            <person name="Xu X.-W."/>
        </authorList>
    </citation>
    <scope>NUCLEOTIDE SEQUENCE [LARGE SCALE GENOMIC DNA]</scope>
    <source>
        <strain evidence="4 5">KCTC 32269</strain>
    </source>
</reference>
<dbReference type="InterPro" id="IPR046947">
    <property type="entry name" value="LytR-like"/>
</dbReference>
<feature type="domain" description="HTH LytTR-type" evidence="3">
    <location>
        <begin position="397"/>
        <end position="476"/>
    </location>
</feature>
<keyword evidence="2" id="KW-0472">Membrane</keyword>
<dbReference type="AlphaFoldDB" id="A0A2T1NFY7"/>
<keyword evidence="2" id="KW-0812">Transmembrane</keyword>
<accession>A0A2T1NFY7</accession>
<dbReference type="InterPro" id="IPR007492">
    <property type="entry name" value="LytTR_DNA-bd_dom"/>
</dbReference>
<dbReference type="PANTHER" id="PTHR37299:SF1">
    <property type="entry name" value="STAGE 0 SPORULATION PROTEIN A HOMOLOG"/>
    <property type="match status" value="1"/>
</dbReference>
<evidence type="ECO:0000259" key="3">
    <source>
        <dbReference type="PROSITE" id="PS50930"/>
    </source>
</evidence>
<dbReference type="PANTHER" id="PTHR37299">
    <property type="entry name" value="TRANSCRIPTIONAL REGULATOR-RELATED"/>
    <property type="match status" value="1"/>
</dbReference>
<keyword evidence="2" id="KW-1133">Transmembrane helix</keyword>
<dbReference type="Gene3D" id="2.40.50.1020">
    <property type="entry name" value="LytTr DNA-binding domain"/>
    <property type="match status" value="1"/>
</dbReference>
<dbReference type="SMART" id="SM00850">
    <property type="entry name" value="LytTR"/>
    <property type="match status" value="1"/>
</dbReference>
<feature type="coiled-coil region" evidence="1">
    <location>
        <begin position="354"/>
        <end position="381"/>
    </location>
</feature>
<dbReference type="PROSITE" id="PS50930">
    <property type="entry name" value="HTH_LYTTR"/>
    <property type="match status" value="1"/>
</dbReference>
<dbReference type="RefSeq" id="WP_106461973.1">
    <property type="nucleotide sequence ID" value="NZ_PXOQ01000006.1"/>
</dbReference>
<dbReference type="GO" id="GO:0000156">
    <property type="term" value="F:phosphorelay response regulator activity"/>
    <property type="evidence" value="ECO:0007669"/>
    <property type="project" value="InterPro"/>
</dbReference>
<dbReference type="InterPro" id="IPR011990">
    <property type="entry name" value="TPR-like_helical_dom_sf"/>
</dbReference>
<dbReference type="OrthoDB" id="2962330at2"/>
<dbReference type="SUPFAM" id="SSF48452">
    <property type="entry name" value="TPR-like"/>
    <property type="match status" value="1"/>
</dbReference>
<protein>
    <recommendedName>
        <fullName evidence="3">HTH LytTR-type domain-containing protein</fullName>
    </recommendedName>
</protein>
<evidence type="ECO:0000256" key="2">
    <source>
        <dbReference type="SAM" id="Phobius"/>
    </source>
</evidence>
<dbReference type="EMBL" id="PXOQ01000006">
    <property type="protein sequence ID" value="PSG91680.1"/>
    <property type="molecule type" value="Genomic_DNA"/>
</dbReference>
<proteinExistence type="predicted"/>
<gene>
    <name evidence="4" type="ORF">C7H52_00785</name>
</gene>
<keyword evidence="1" id="KW-0175">Coiled coil</keyword>